<dbReference type="SMART" id="SM00360">
    <property type="entry name" value="RRM"/>
    <property type="match status" value="1"/>
</dbReference>
<evidence type="ECO:0000259" key="7">
    <source>
        <dbReference type="PROSITE" id="PS50102"/>
    </source>
</evidence>
<evidence type="ECO:0000256" key="4">
    <source>
        <dbReference type="ARBA" id="ARBA00023187"/>
    </source>
</evidence>
<accession>A0A9W7A5G5</accession>
<dbReference type="Gene3D" id="3.30.70.330">
    <property type="match status" value="1"/>
</dbReference>
<evidence type="ECO:0000256" key="6">
    <source>
        <dbReference type="PROSITE-ProRule" id="PRU00176"/>
    </source>
</evidence>
<evidence type="ECO:0000256" key="2">
    <source>
        <dbReference type="ARBA" id="ARBA00022664"/>
    </source>
</evidence>
<keyword evidence="2" id="KW-0507">mRNA processing</keyword>
<comment type="subcellular location">
    <subcellularLocation>
        <location evidence="1">Nucleus</location>
    </subcellularLocation>
</comment>
<evidence type="ECO:0000256" key="3">
    <source>
        <dbReference type="ARBA" id="ARBA00022884"/>
    </source>
</evidence>
<comment type="caution">
    <text evidence="8">The sequence shown here is derived from an EMBL/GenBank/DDBJ whole genome shotgun (WGS) entry which is preliminary data.</text>
</comment>
<evidence type="ECO:0000256" key="5">
    <source>
        <dbReference type="ARBA" id="ARBA00023242"/>
    </source>
</evidence>
<protein>
    <recommendedName>
        <fullName evidence="7">RRM domain-containing protein</fullName>
    </recommendedName>
</protein>
<feature type="domain" description="RRM" evidence="7">
    <location>
        <begin position="15"/>
        <end position="90"/>
    </location>
</feature>
<keyword evidence="4" id="KW-0508">mRNA splicing</keyword>
<gene>
    <name evidence="8" type="ORF">TrLO_g6530</name>
</gene>
<dbReference type="AlphaFoldDB" id="A0A9W7A5G5"/>
<dbReference type="Pfam" id="PF00076">
    <property type="entry name" value="RRM_1"/>
    <property type="match status" value="1"/>
</dbReference>
<evidence type="ECO:0000313" key="8">
    <source>
        <dbReference type="EMBL" id="GMH62304.1"/>
    </source>
</evidence>
<dbReference type="GO" id="GO:0008380">
    <property type="term" value="P:RNA splicing"/>
    <property type="evidence" value="ECO:0007669"/>
    <property type="project" value="UniProtKB-KW"/>
</dbReference>
<dbReference type="InterPro" id="IPR000504">
    <property type="entry name" value="RRM_dom"/>
</dbReference>
<dbReference type="GO" id="GO:0005634">
    <property type="term" value="C:nucleus"/>
    <property type="evidence" value="ECO:0007669"/>
    <property type="project" value="UniProtKB-SubCell"/>
</dbReference>
<dbReference type="PANTHER" id="PTHR23003">
    <property type="entry name" value="RNA RECOGNITION MOTIF RRM DOMAIN CONTAINING PROTEIN"/>
    <property type="match status" value="1"/>
</dbReference>
<dbReference type="GO" id="GO:0003729">
    <property type="term" value="F:mRNA binding"/>
    <property type="evidence" value="ECO:0007669"/>
    <property type="project" value="TreeGrafter"/>
</dbReference>
<dbReference type="SUPFAM" id="SSF54928">
    <property type="entry name" value="RNA-binding domain, RBD"/>
    <property type="match status" value="1"/>
</dbReference>
<dbReference type="CDD" id="cd12241">
    <property type="entry name" value="RRM_SF3B14"/>
    <property type="match status" value="1"/>
</dbReference>
<keyword evidence="3 6" id="KW-0694">RNA-binding</keyword>
<proteinExistence type="predicted"/>
<dbReference type="PROSITE" id="PS50102">
    <property type="entry name" value="RRM"/>
    <property type="match status" value="1"/>
</dbReference>
<dbReference type="InterPro" id="IPR034150">
    <property type="entry name" value="SF3B6_RRM"/>
</dbReference>
<organism evidence="8 9">
    <name type="scientific">Triparma laevis f. longispina</name>
    <dbReference type="NCBI Taxonomy" id="1714387"/>
    <lineage>
        <taxon>Eukaryota</taxon>
        <taxon>Sar</taxon>
        <taxon>Stramenopiles</taxon>
        <taxon>Ochrophyta</taxon>
        <taxon>Bolidophyceae</taxon>
        <taxon>Parmales</taxon>
        <taxon>Triparmaceae</taxon>
        <taxon>Triparma</taxon>
    </lineage>
</organism>
<dbReference type="Proteomes" id="UP001165122">
    <property type="component" value="Unassembled WGS sequence"/>
</dbReference>
<dbReference type="GO" id="GO:0005737">
    <property type="term" value="C:cytoplasm"/>
    <property type="evidence" value="ECO:0007669"/>
    <property type="project" value="TreeGrafter"/>
</dbReference>
<dbReference type="InterPro" id="IPR012677">
    <property type="entry name" value="Nucleotide-bd_a/b_plait_sf"/>
</dbReference>
<evidence type="ECO:0000256" key="1">
    <source>
        <dbReference type="ARBA" id="ARBA00004123"/>
    </source>
</evidence>
<dbReference type="EMBL" id="BRXW01000516">
    <property type="protein sequence ID" value="GMH62304.1"/>
    <property type="molecule type" value="Genomic_DNA"/>
</dbReference>
<reference evidence="9" key="1">
    <citation type="journal article" date="2023" name="Commun. Biol.">
        <title>Genome analysis of Parmales, the sister group of diatoms, reveals the evolutionary specialization of diatoms from phago-mixotrophs to photoautotrophs.</title>
        <authorList>
            <person name="Ban H."/>
            <person name="Sato S."/>
            <person name="Yoshikawa S."/>
            <person name="Yamada K."/>
            <person name="Nakamura Y."/>
            <person name="Ichinomiya M."/>
            <person name="Sato N."/>
            <person name="Blanc-Mathieu R."/>
            <person name="Endo H."/>
            <person name="Kuwata A."/>
            <person name="Ogata H."/>
        </authorList>
    </citation>
    <scope>NUCLEOTIDE SEQUENCE [LARGE SCALE GENOMIC DNA]</scope>
    <source>
        <strain evidence="9">NIES 3700</strain>
    </source>
</reference>
<keyword evidence="9" id="KW-1185">Reference proteome</keyword>
<name>A0A9W7A5G5_9STRA</name>
<sequence>MSATQHRRLPPEVNRILYVRNLPFKVTSSEMYEIFGKYGSLRQIRLGSSNDTRGTAFVIFDDIYDAKSAVDHLSGFNVGGRYIVVLYYQPKKNVNRLGMEVKKAQIEDLKKEVEASATN</sequence>
<dbReference type="InterPro" id="IPR050374">
    <property type="entry name" value="RRT5_SRSF_SR"/>
</dbReference>
<dbReference type="OrthoDB" id="275748at2759"/>
<keyword evidence="5" id="KW-0539">Nucleus</keyword>
<dbReference type="FunFam" id="3.30.70.330:FF:000604">
    <property type="entry name" value="Splicing factor 3B, subunit 6"/>
    <property type="match status" value="1"/>
</dbReference>
<dbReference type="InterPro" id="IPR035979">
    <property type="entry name" value="RBD_domain_sf"/>
</dbReference>
<evidence type="ECO:0000313" key="9">
    <source>
        <dbReference type="Proteomes" id="UP001165122"/>
    </source>
</evidence>
<dbReference type="GO" id="GO:0006397">
    <property type="term" value="P:mRNA processing"/>
    <property type="evidence" value="ECO:0007669"/>
    <property type="project" value="UniProtKB-KW"/>
</dbReference>